<evidence type="ECO:0000313" key="7">
    <source>
        <dbReference type="Proteomes" id="UP000094527"/>
    </source>
</evidence>
<dbReference type="STRING" id="48709.A0A1D2N4Z3"/>
<dbReference type="OMA" id="ANEIMTX"/>
<evidence type="ECO:0000256" key="5">
    <source>
        <dbReference type="SAM" id="Phobius"/>
    </source>
</evidence>
<name>A0A1D2N4Z3_ORCCI</name>
<evidence type="ECO:0000256" key="1">
    <source>
        <dbReference type="ARBA" id="ARBA00006484"/>
    </source>
</evidence>
<dbReference type="PANTHER" id="PTHR24322">
    <property type="entry name" value="PKSB"/>
    <property type="match status" value="1"/>
</dbReference>
<dbReference type="GO" id="GO:0016616">
    <property type="term" value="F:oxidoreductase activity, acting on the CH-OH group of donors, NAD or NADP as acceptor"/>
    <property type="evidence" value="ECO:0007669"/>
    <property type="project" value="TreeGrafter"/>
</dbReference>
<dbReference type="FunFam" id="3.40.50.720:FF:000202">
    <property type="entry name" value="Short-chain dehydrogenase/reductase family 16C member 6"/>
    <property type="match status" value="1"/>
</dbReference>
<reference evidence="6 7" key="1">
    <citation type="journal article" date="2016" name="Genome Biol. Evol.">
        <title>Gene Family Evolution Reflects Adaptation to Soil Environmental Stressors in the Genome of the Collembolan Orchesella cincta.</title>
        <authorList>
            <person name="Faddeeva-Vakhrusheva A."/>
            <person name="Derks M.F."/>
            <person name="Anvar S.Y."/>
            <person name="Agamennone V."/>
            <person name="Suring W."/>
            <person name="Smit S."/>
            <person name="van Straalen N.M."/>
            <person name="Roelofs D."/>
        </authorList>
    </citation>
    <scope>NUCLEOTIDE SEQUENCE [LARGE SCALE GENOMIC DNA]</scope>
    <source>
        <tissue evidence="6">Mixed pool</tissue>
    </source>
</reference>
<dbReference type="PANTHER" id="PTHR24322:SF748">
    <property type="entry name" value="FI23927P1-RELATED"/>
    <property type="match status" value="1"/>
</dbReference>
<evidence type="ECO:0000256" key="3">
    <source>
        <dbReference type="ARBA" id="ARBA00023027"/>
    </source>
</evidence>
<comment type="similarity">
    <text evidence="1 4">Belongs to the short-chain dehydrogenases/reductases (SDR) family.</text>
</comment>
<dbReference type="GO" id="GO:0005811">
    <property type="term" value="C:lipid droplet"/>
    <property type="evidence" value="ECO:0007669"/>
    <property type="project" value="TreeGrafter"/>
</dbReference>
<keyword evidence="2" id="KW-0560">Oxidoreductase</keyword>
<keyword evidence="5" id="KW-1133">Transmembrane helix</keyword>
<accession>A0A1D2N4Z3</accession>
<dbReference type="Proteomes" id="UP000094527">
    <property type="component" value="Unassembled WGS sequence"/>
</dbReference>
<dbReference type="PROSITE" id="PS00061">
    <property type="entry name" value="ADH_SHORT"/>
    <property type="match status" value="1"/>
</dbReference>
<keyword evidence="3" id="KW-0520">NAD</keyword>
<dbReference type="PRINTS" id="PR00080">
    <property type="entry name" value="SDRFAMILY"/>
</dbReference>
<dbReference type="Pfam" id="PF00106">
    <property type="entry name" value="adh_short"/>
    <property type="match status" value="1"/>
</dbReference>
<keyword evidence="5" id="KW-0472">Membrane</keyword>
<protein>
    <submittedName>
        <fullName evidence="6">Epidermal retinol dehydrogenase 2</fullName>
    </submittedName>
</protein>
<dbReference type="EMBL" id="LJIJ01000213">
    <property type="protein sequence ID" value="ODN00338.1"/>
    <property type="molecule type" value="Genomic_DNA"/>
</dbReference>
<evidence type="ECO:0000313" key="6">
    <source>
        <dbReference type="EMBL" id="ODN00338.1"/>
    </source>
</evidence>
<dbReference type="InterPro" id="IPR036291">
    <property type="entry name" value="NAD(P)-bd_dom_sf"/>
</dbReference>
<keyword evidence="7" id="KW-1185">Reference proteome</keyword>
<comment type="caution">
    <text evidence="6">The sequence shown here is derived from an EMBL/GenBank/DDBJ whole genome shotgun (WGS) entry which is preliminary data.</text>
</comment>
<keyword evidence="5" id="KW-0812">Transmembrane</keyword>
<organism evidence="6 7">
    <name type="scientific">Orchesella cincta</name>
    <name type="common">Springtail</name>
    <name type="synonym">Podura cincta</name>
    <dbReference type="NCBI Taxonomy" id="48709"/>
    <lineage>
        <taxon>Eukaryota</taxon>
        <taxon>Metazoa</taxon>
        <taxon>Ecdysozoa</taxon>
        <taxon>Arthropoda</taxon>
        <taxon>Hexapoda</taxon>
        <taxon>Collembola</taxon>
        <taxon>Entomobryomorpha</taxon>
        <taxon>Entomobryoidea</taxon>
        <taxon>Orchesellidae</taxon>
        <taxon>Orchesellinae</taxon>
        <taxon>Orchesella</taxon>
    </lineage>
</organism>
<evidence type="ECO:0000256" key="4">
    <source>
        <dbReference type="RuleBase" id="RU000363"/>
    </source>
</evidence>
<proteinExistence type="inferred from homology"/>
<dbReference type="Gene3D" id="3.40.50.720">
    <property type="entry name" value="NAD(P)-binding Rossmann-like Domain"/>
    <property type="match status" value="1"/>
</dbReference>
<evidence type="ECO:0000256" key="2">
    <source>
        <dbReference type="ARBA" id="ARBA00023002"/>
    </source>
</evidence>
<dbReference type="PRINTS" id="PR00081">
    <property type="entry name" value="GDHRDH"/>
</dbReference>
<feature type="transmembrane region" description="Helical" evidence="5">
    <location>
        <begin position="136"/>
        <end position="156"/>
    </location>
</feature>
<dbReference type="SUPFAM" id="SSF51735">
    <property type="entry name" value="NAD(P)-binding Rossmann-fold domains"/>
    <property type="match status" value="1"/>
</dbReference>
<dbReference type="CDD" id="cd05339">
    <property type="entry name" value="17beta-HSDXI-like_SDR_c"/>
    <property type="match status" value="1"/>
</dbReference>
<sequence length="455" mass="49150">MSNTTAQIPCIYDGLQPGNEVQAAAVSGGKNPEDVIQPADGILPLHQQPFKGAVVNHNNNTISVHSSNNAASPNQHRRSVSVTANCYLQMLTSPLKTYRERKAEAAAPTLVDESGTVAEPQEKSNFQKDMETALELMGAIAYAVYGITVALFVSIIPRRFRYKDITDQVVLVTGAGSGIGRLMAKKLALNHGAVIVAWDINKTGNEETVQQIRAAGGKCYGYQVDVSSRESIYATAEKVKAEVGKVEILINNAGIVSGKKLLDTPDAMIEKTFDVNILSNFWTLKAFLPAMMKDGRGHIVTIASTAGLIGVNKLVDYCSSKYAAIGLSEAVQSELRAEGYDKIYLTCVCPYYINTGMFDGVRSKVVSILKPEAVVNDIVAGILTNQEQIVMPRSLYPLLVLKMMVPGEVGRRIAAALGITGTMLSFKGRTHGPPPTLVNPIKSLDKARHRNNLLF</sequence>
<dbReference type="InterPro" id="IPR002347">
    <property type="entry name" value="SDR_fam"/>
</dbReference>
<dbReference type="OrthoDB" id="10253736at2759"/>
<dbReference type="AlphaFoldDB" id="A0A1D2N4Z3"/>
<gene>
    <name evidence="6" type="ORF">Ocin01_06338</name>
</gene>
<dbReference type="InterPro" id="IPR020904">
    <property type="entry name" value="Sc_DH/Rdtase_CS"/>
</dbReference>